<keyword evidence="8" id="KW-0539">Nucleus</keyword>
<dbReference type="GO" id="GO:0034039">
    <property type="term" value="F:8-oxo-7,8-dihydroguanine DNA N-glycosylase activity"/>
    <property type="evidence" value="ECO:0007669"/>
    <property type="project" value="TreeGrafter"/>
</dbReference>
<dbReference type="OrthoDB" id="238681at2759"/>
<protein>
    <recommendedName>
        <fullName evidence="13">N-glycosylase/DNA lyase</fullName>
        <ecNumber evidence="3">4.2.99.18</ecNumber>
    </recommendedName>
</protein>
<keyword evidence="5" id="KW-0378">Hydrolase</keyword>
<dbReference type="Pfam" id="PF00730">
    <property type="entry name" value="HhH-GPD"/>
    <property type="match status" value="1"/>
</dbReference>
<evidence type="ECO:0000256" key="13">
    <source>
        <dbReference type="ARBA" id="ARBA00073127"/>
    </source>
</evidence>
<feature type="region of interest" description="Disordered" evidence="14">
    <location>
        <begin position="334"/>
        <end position="376"/>
    </location>
</feature>
<evidence type="ECO:0000256" key="7">
    <source>
        <dbReference type="ARBA" id="ARBA00023239"/>
    </source>
</evidence>
<organism evidence="16 17">
    <name type="scientific">Maudiozyma saulgeensis</name>
    <dbReference type="NCBI Taxonomy" id="1789683"/>
    <lineage>
        <taxon>Eukaryota</taxon>
        <taxon>Fungi</taxon>
        <taxon>Dikarya</taxon>
        <taxon>Ascomycota</taxon>
        <taxon>Saccharomycotina</taxon>
        <taxon>Saccharomycetes</taxon>
        <taxon>Saccharomycetales</taxon>
        <taxon>Saccharomycetaceae</taxon>
        <taxon>Maudiozyma</taxon>
    </lineage>
</organism>
<dbReference type="SMART" id="SM00478">
    <property type="entry name" value="ENDO3c"/>
    <property type="match status" value="1"/>
</dbReference>
<dbReference type="CDD" id="cd00056">
    <property type="entry name" value="ENDO3c"/>
    <property type="match status" value="1"/>
</dbReference>
<dbReference type="GO" id="GO:0006285">
    <property type="term" value="P:base-excision repair, AP site formation"/>
    <property type="evidence" value="ECO:0007669"/>
    <property type="project" value="TreeGrafter"/>
</dbReference>
<accession>A0A1X7QZF2</accession>
<evidence type="ECO:0000256" key="12">
    <source>
        <dbReference type="ARBA" id="ARBA00044632"/>
    </source>
</evidence>
<sequence length="376" mass="43382">MSLQWRKIYITRTELSLANVLQAGQAFRWILDENSGEYLTTMKIVNNPDYSIVLLRQTNDEFIECSTYDKKCDLNDLVCHFKLYFRSEVKVETMHANDWLPRDPKFKGIETQGIRILGQEPWETLVSFICSTNNNISRITKMCHALCTNYGKKIGTFNSTDFYSFPSSNEIMLNATEADLRDLGFGYRAKYIIETAQKLVKNKKENNTLSDTDFLNMISESNDYNELREHLMSYSGIGPKVADCICLMGMRKDHVVPVDVHVERIAHRDYKIKASNKDIVQLRELYKPLPITRKKVNFQLDFIRTSLNEKWGPFAGWAQGILFFREVGGTAGANTEGKIKKRKNENSNTTDEDIKQEQSSDISNSKRSRIKSEQLN</sequence>
<dbReference type="InterPro" id="IPR052054">
    <property type="entry name" value="Oxidative_DNA_repair_enzyme"/>
</dbReference>
<comment type="similarity">
    <text evidence="2">Belongs to the type-1 OGG1 family.</text>
</comment>
<keyword evidence="10" id="KW-0326">Glycosidase</keyword>
<comment type="subcellular location">
    <subcellularLocation>
        <location evidence="1">Nucleus</location>
    </subcellularLocation>
</comment>
<dbReference type="Proteomes" id="UP000196158">
    <property type="component" value="Unassembled WGS sequence"/>
</dbReference>
<dbReference type="AlphaFoldDB" id="A0A1X7QZF2"/>
<keyword evidence="17" id="KW-1185">Reference proteome</keyword>
<evidence type="ECO:0000256" key="11">
    <source>
        <dbReference type="ARBA" id="ARBA00025652"/>
    </source>
</evidence>
<evidence type="ECO:0000256" key="8">
    <source>
        <dbReference type="ARBA" id="ARBA00023242"/>
    </source>
</evidence>
<dbReference type="Gene3D" id="3.30.310.40">
    <property type="match status" value="1"/>
</dbReference>
<evidence type="ECO:0000256" key="10">
    <source>
        <dbReference type="ARBA" id="ARBA00023295"/>
    </source>
</evidence>
<dbReference type="GO" id="GO:0005634">
    <property type="term" value="C:nucleus"/>
    <property type="evidence" value="ECO:0007669"/>
    <property type="project" value="UniProtKB-SubCell"/>
</dbReference>
<keyword evidence="9" id="KW-0511">Multifunctional enzyme</keyword>
<dbReference type="Gene3D" id="1.10.1670.10">
    <property type="entry name" value="Helix-hairpin-Helix base-excision DNA repair enzymes (C-terminal)"/>
    <property type="match status" value="1"/>
</dbReference>
<name>A0A1X7QZF2_9SACH</name>
<evidence type="ECO:0000259" key="15">
    <source>
        <dbReference type="SMART" id="SM00478"/>
    </source>
</evidence>
<evidence type="ECO:0000256" key="4">
    <source>
        <dbReference type="ARBA" id="ARBA00022763"/>
    </source>
</evidence>
<feature type="domain" description="HhH-GPD" evidence="15">
    <location>
        <begin position="130"/>
        <end position="305"/>
    </location>
</feature>
<keyword evidence="4" id="KW-0227">DNA damage</keyword>
<dbReference type="PANTHER" id="PTHR10242">
    <property type="entry name" value="8-OXOGUANINE DNA GLYCOSYLASE"/>
    <property type="match status" value="1"/>
</dbReference>
<comment type="catalytic activity">
    <reaction evidence="12">
        <text>2'-deoxyribonucleotide-(2'-deoxyribose 5'-phosphate)-2'-deoxyribonucleotide-DNA = a 3'-end 2'-deoxyribonucleotide-(2,3-dehydro-2,3-deoxyribose 5'-phosphate)-DNA + a 5'-end 5'-phospho-2'-deoxyribonucleoside-DNA + H(+)</text>
        <dbReference type="Rhea" id="RHEA:66592"/>
        <dbReference type="Rhea" id="RHEA-COMP:13180"/>
        <dbReference type="Rhea" id="RHEA-COMP:16897"/>
        <dbReference type="Rhea" id="RHEA-COMP:17067"/>
        <dbReference type="ChEBI" id="CHEBI:15378"/>
        <dbReference type="ChEBI" id="CHEBI:136412"/>
        <dbReference type="ChEBI" id="CHEBI:157695"/>
        <dbReference type="ChEBI" id="CHEBI:167181"/>
        <dbReference type="EC" id="4.2.99.18"/>
    </reaction>
</comment>
<dbReference type="GO" id="GO:0003684">
    <property type="term" value="F:damaged DNA binding"/>
    <property type="evidence" value="ECO:0007669"/>
    <property type="project" value="InterPro"/>
</dbReference>
<dbReference type="FunFam" id="1.10.340.30:FF:000006">
    <property type="entry name" value="N-glycosylase/DNA lyase isoform X2"/>
    <property type="match status" value="1"/>
</dbReference>
<keyword evidence="6" id="KW-0234">DNA repair</keyword>
<evidence type="ECO:0000256" key="1">
    <source>
        <dbReference type="ARBA" id="ARBA00004123"/>
    </source>
</evidence>
<dbReference type="PANTHER" id="PTHR10242:SF2">
    <property type="entry name" value="N-GLYCOSYLASE_DNA LYASE"/>
    <property type="match status" value="1"/>
</dbReference>
<dbReference type="SUPFAM" id="SSF48150">
    <property type="entry name" value="DNA-glycosylase"/>
    <property type="match status" value="1"/>
</dbReference>
<evidence type="ECO:0000313" key="17">
    <source>
        <dbReference type="Proteomes" id="UP000196158"/>
    </source>
</evidence>
<gene>
    <name evidence="16" type="ORF">KASA_0Q12661G</name>
</gene>
<evidence type="ECO:0000256" key="5">
    <source>
        <dbReference type="ARBA" id="ARBA00022801"/>
    </source>
</evidence>
<proteinExistence type="inferred from homology"/>
<keyword evidence="7 16" id="KW-0456">Lyase</keyword>
<comment type="function">
    <text evidence="11">DNA repair enzyme that incises DNA at 8-oxoG residues. Excises 7,8-dihydro-8-oxoguanine and 2,6-diamino-4-hydroxy-5-N-methylformamidopyrimidine (FAPY) from damaged DNA. Has a beta-lyase activity that nicks DNA 3' to the lesion.</text>
</comment>
<dbReference type="STRING" id="1789683.A0A1X7QZF2"/>
<reference evidence="16 17" key="1">
    <citation type="submission" date="2017-04" db="EMBL/GenBank/DDBJ databases">
        <authorList>
            <person name="Afonso C.L."/>
            <person name="Miller P.J."/>
            <person name="Scott M.A."/>
            <person name="Spackman E."/>
            <person name="Goraichik I."/>
            <person name="Dimitrov K.M."/>
            <person name="Suarez D.L."/>
            <person name="Swayne D.E."/>
        </authorList>
    </citation>
    <scope>NUCLEOTIDE SEQUENCE [LARGE SCALE GENOMIC DNA]</scope>
</reference>
<evidence type="ECO:0000256" key="9">
    <source>
        <dbReference type="ARBA" id="ARBA00023268"/>
    </source>
</evidence>
<evidence type="ECO:0000256" key="2">
    <source>
        <dbReference type="ARBA" id="ARBA00010679"/>
    </source>
</evidence>
<evidence type="ECO:0000256" key="6">
    <source>
        <dbReference type="ARBA" id="ARBA00023204"/>
    </source>
</evidence>
<dbReference type="GO" id="GO:0006289">
    <property type="term" value="P:nucleotide-excision repair"/>
    <property type="evidence" value="ECO:0007669"/>
    <property type="project" value="InterPro"/>
</dbReference>
<dbReference type="InterPro" id="IPR012904">
    <property type="entry name" value="OGG_N"/>
</dbReference>
<dbReference type="EMBL" id="FXLY01000002">
    <property type="protein sequence ID" value="SMN18731.1"/>
    <property type="molecule type" value="Genomic_DNA"/>
</dbReference>
<evidence type="ECO:0000256" key="3">
    <source>
        <dbReference type="ARBA" id="ARBA00012720"/>
    </source>
</evidence>
<evidence type="ECO:0000256" key="14">
    <source>
        <dbReference type="SAM" id="MobiDB-lite"/>
    </source>
</evidence>
<dbReference type="Gene3D" id="1.10.340.30">
    <property type="entry name" value="Hypothetical protein, domain 2"/>
    <property type="match status" value="1"/>
</dbReference>
<evidence type="ECO:0000313" key="16">
    <source>
        <dbReference type="EMBL" id="SMN18731.1"/>
    </source>
</evidence>
<dbReference type="GO" id="GO:0140078">
    <property type="term" value="F:class I DNA-(apurinic or apyrimidinic site) endonuclease activity"/>
    <property type="evidence" value="ECO:0007669"/>
    <property type="project" value="UniProtKB-EC"/>
</dbReference>
<dbReference type="Pfam" id="PF07934">
    <property type="entry name" value="OGG_N"/>
    <property type="match status" value="1"/>
</dbReference>
<dbReference type="SUPFAM" id="SSF55945">
    <property type="entry name" value="TATA-box binding protein-like"/>
    <property type="match status" value="1"/>
</dbReference>
<dbReference type="EC" id="4.2.99.18" evidence="3"/>
<dbReference type="InterPro" id="IPR023170">
    <property type="entry name" value="HhH_base_excis_C"/>
</dbReference>
<dbReference type="InterPro" id="IPR003265">
    <property type="entry name" value="HhH-GPD_domain"/>
</dbReference>
<dbReference type="InterPro" id="IPR011257">
    <property type="entry name" value="DNA_glycosylase"/>
</dbReference>